<dbReference type="Proteomes" id="UP000233837">
    <property type="component" value="Unassembled WGS sequence"/>
</dbReference>
<evidence type="ECO:0000313" key="1">
    <source>
        <dbReference type="EMBL" id="PKU80853.1"/>
    </source>
</evidence>
<gene>
    <name evidence="1" type="ORF">MA16_Dca009264</name>
</gene>
<dbReference type="EMBL" id="KZ502309">
    <property type="protein sequence ID" value="PKU80853.1"/>
    <property type="molecule type" value="Genomic_DNA"/>
</dbReference>
<proteinExistence type="predicted"/>
<organism evidence="1 2">
    <name type="scientific">Dendrobium catenatum</name>
    <dbReference type="NCBI Taxonomy" id="906689"/>
    <lineage>
        <taxon>Eukaryota</taxon>
        <taxon>Viridiplantae</taxon>
        <taxon>Streptophyta</taxon>
        <taxon>Embryophyta</taxon>
        <taxon>Tracheophyta</taxon>
        <taxon>Spermatophyta</taxon>
        <taxon>Magnoliopsida</taxon>
        <taxon>Liliopsida</taxon>
        <taxon>Asparagales</taxon>
        <taxon>Orchidaceae</taxon>
        <taxon>Epidendroideae</taxon>
        <taxon>Malaxideae</taxon>
        <taxon>Dendrobiinae</taxon>
        <taxon>Dendrobium</taxon>
    </lineage>
</organism>
<protein>
    <submittedName>
        <fullName evidence="1">Uncharacterized protein</fullName>
    </submittedName>
</protein>
<keyword evidence="2" id="KW-1185">Reference proteome</keyword>
<reference evidence="1 2" key="2">
    <citation type="journal article" date="2017" name="Nature">
        <title>The Apostasia genome and the evolution of orchids.</title>
        <authorList>
            <person name="Zhang G.Q."/>
            <person name="Liu K.W."/>
            <person name="Li Z."/>
            <person name="Lohaus R."/>
            <person name="Hsiao Y.Y."/>
            <person name="Niu S.C."/>
            <person name="Wang J.Y."/>
            <person name="Lin Y.C."/>
            <person name="Xu Q."/>
            <person name="Chen L.J."/>
            <person name="Yoshida K."/>
            <person name="Fujiwara S."/>
            <person name="Wang Z.W."/>
            <person name="Zhang Y.Q."/>
            <person name="Mitsuda N."/>
            <person name="Wang M."/>
            <person name="Liu G.H."/>
            <person name="Pecoraro L."/>
            <person name="Huang H.X."/>
            <person name="Xiao X.J."/>
            <person name="Lin M."/>
            <person name="Wu X.Y."/>
            <person name="Wu W.L."/>
            <person name="Chen Y.Y."/>
            <person name="Chang S.B."/>
            <person name="Sakamoto S."/>
            <person name="Ohme-Takagi M."/>
            <person name="Yagi M."/>
            <person name="Zeng S.J."/>
            <person name="Shen C.Y."/>
            <person name="Yeh C.M."/>
            <person name="Luo Y.B."/>
            <person name="Tsai W.C."/>
            <person name="Van de Peer Y."/>
            <person name="Liu Z.J."/>
        </authorList>
    </citation>
    <scope>NUCLEOTIDE SEQUENCE [LARGE SCALE GENOMIC DNA]</scope>
    <source>
        <tissue evidence="1">The whole plant</tissue>
    </source>
</reference>
<dbReference type="AlphaFoldDB" id="A0A2I0WYX0"/>
<name>A0A2I0WYX0_9ASPA</name>
<sequence length="218" mass="24324">MTELAATLSFSIPARFLGSFTATRLRAINDIPCRQIKLLRFLRRCSTSPLLRIPFPIESKVQHFDQKQYGSPLALKATFSLSRTPSAPPLLFSFTHSTTFPSYRIESNDGTSFTVKVTCSFPHAPSVESCKCAKPERVTLQGTRNSPARSRRSNPAVGRPFTVILARMSLSYRLSPSFEPERRSVGYGSVPIFILDFPLFFVYEDPVTILLASVALLL</sequence>
<reference evidence="1 2" key="1">
    <citation type="journal article" date="2016" name="Sci. Rep.">
        <title>The Dendrobium catenatum Lindl. genome sequence provides insights into polysaccharide synthase, floral development and adaptive evolution.</title>
        <authorList>
            <person name="Zhang G.Q."/>
            <person name="Xu Q."/>
            <person name="Bian C."/>
            <person name="Tsai W.C."/>
            <person name="Yeh C.M."/>
            <person name="Liu K.W."/>
            <person name="Yoshida K."/>
            <person name="Zhang L.S."/>
            <person name="Chang S.B."/>
            <person name="Chen F."/>
            <person name="Shi Y."/>
            <person name="Su Y.Y."/>
            <person name="Zhang Y.Q."/>
            <person name="Chen L.J."/>
            <person name="Yin Y."/>
            <person name="Lin M."/>
            <person name="Huang H."/>
            <person name="Deng H."/>
            <person name="Wang Z.W."/>
            <person name="Zhu S.L."/>
            <person name="Zhao X."/>
            <person name="Deng C."/>
            <person name="Niu S.C."/>
            <person name="Huang J."/>
            <person name="Wang M."/>
            <person name="Liu G.H."/>
            <person name="Yang H.J."/>
            <person name="Xiao X.J."/>
            <person name="Hsiao Y.Y."/>
            <person name="Wu W.L."/>
            <person name="Chen Y.Y."/>
            <person name="Mitsuda N."/>
            <person name="Ohme-Takagi M."/>
            <person name="Luo Y.B."/>
            <person name="Van de Peer Y."/>
            <person name="Liu Z.J."/>
        </authorList>
    </citation>
    <scope>NUCLEOTIDE SEQUENCE [LARGE SCALE GENOMIC DNA]</scope>
    <source>
        <tissue evidence="1">The whole plant</tissue>
    </source>
</reference>
<evidence type="ECO:0000313" key="2">
    <source>
        <dbReference type="Proteomes" id="UP000233837"/>
    </source>
</evidence>
<accession>A0A2I0WYX0</accession>